<reference evidence="1" key="1">
    <citation type="submission" date="2021-06" db="EMBL/GenBank/DDBJ databases">
        <authorList>
            <person name="Kallberg Y."/>
            <person name="Tangrot J."/>
            <person name="Rosling A."/>
        </authorList>
    </citation>
    <scope>NUCLEOTIDE SEQUENCE</scope>
    <source>
        <strain evidence="1">BR232B</strain>
    </source>
</reference>
<dbReference type="AlphaFoldDB" id="A0A9N9E9H4"/>
<dbReference type="EMBL" id="CAJVPI010004222">
    <property type="protein sequence ID" value="CAG8666047.1"/>
    <property type="molecule type" value="Genomic_DNA"/>
</dbReference>
<sequence>KPSSDLDAPLYDALKKNLVDYIIPSKLSWQDPETNMVLSDESVVVKKLSQRQKRAFMEPCEK</sequence>
<proteinExistence type="predicted"/>
<organism evidence="1 2">
    <name type="scientific">Paraglomus brasilianum</name>
    <dbReference type="NCBI Taxonomy" id="144538"/>
    <lineage>
        <taxon>Eukaryota</taxon>
        <taxon>Fungi</taxon>
        <taxon>Fungi incertae sedis</taxon>
        <taxon>Mucoromycota</taxon>
        <taxon>Glomeromycotina</taxon>
        <taxon>Glomeromycetes</taxon>
        <taxon>Paraglomerales</taxon>
        <taxon>Paraglomeraceae</taxon>
        <taxon>Paraglomus</taxon>
    </lineage>
</organism>
<protein>
    <submittedName>
        <fullName evidence="1">847_t:CDS:1</fullName>
    </submittedName>
</protein>
<keyword evidence="2" id="KW-1185">Reference proteome</keyword>
<comment type="caution">
    <text evidence="1">The sequence shown here is derived from an EMBL/GenBank/DDBJ whole genome shotgun (WGS) entry which is preliminary data.</text>
</comment>
<evidence type="ECO:0000313" key="2">
    <source>
        <dbReference type="Proteomes" id="UP000789739"/>
    </source>
</evidence>
<name>A0A9N9E9H4_9GLOM</name>
<accession>A0A9N9E9H4</accession>
<evidence type="ECO:0000313" key="1">
    <source>
        <dbReference type="EMBL" id="CAG8666047.1"/>
    </source>
</evidence>
<feature type="non-terminal residue" evidence="1">
    <location>
        <position position="62"/>
    </location>
</feature>
<dbReference type="Proteomes" id="UP000789739">
    <property type="component" value="Unassembled WGS sequence"/>
</dbReference>
<gene>
    <name evidence="1" type="ORF">PBRASI_LOCUS11051</name>
</gene>